<evidence type="ECO:0000313" key="2">
    <source>
        <dbReference type="Proteomes" id="UP001152759"/>
    </source>
</evidence>
<dbReference type="Gene3D" id="3.40.50.1110">
    <property type="entry name" value="SGNH hydrolase"/>
    <property type="match status" value="1"/>
</dbReference>
<evidence type="ECO:0008006" key="3">
    <source>
        <dbReference type="Google" id="ProtNLM"/>
    </source>
</evidence>
<proteinExistence type="predicted"/>
<sequence>MSSAVSALFQKKVLLLGDSILRRMQRTQFFKNKFIHLSVVDLAVSGSTVKKGLETFSNFCDKTAVLESTNLVILLGTNDFLKNGQFDYSDYYDLARNAVASRFKNIILVKLPPIPKRRFLTEAICQANDWIASIARRKGLKGIEAPQHVSKDGVHLDSWGMRLLTTSIWQLVSE</sequence>
<dbReference type="EMBL" id="OU963867">
    <property type="protein sequence ID" value="CAH0392108.1"/>
    <property type="molecule type" value="Genomic_DNA"/>
</dbReference>
<accession>A0A9P0F4R7</accession>
<reference evidence="1" key="1">
    <citation type="submission" date="2021-12" db="EMBL/GenBank/DDBJ databases">
        <authorList>
            <person name="King R."/>
        </authorList>
    </citation>
    <scope>NUCLEOTIDE SEQUENCE</scope>
</reference>
<dbReference type="Proteomes" id="UP001152759">
    <property type="component" value="Chromosome 6"/>
</dbReference>
<dbReference type="InterPro" id="IPR036514">
    <property type="entry name" value="SGNH_hydro_sf"/>
</dbReference>
<gene>
    <name evidence="1" type="ORF">BEMITA_LOCUS10664</name>
</gene>
<dbReference type="AlphaFoldDB" id="A0A9P0F4R7"/>
<dbReference type="SUPFAM" id="SSF52266">
    <property type="entry name" value="SGNH hydrolase"/>
    <property type="match status" value="1"/>
</dbReference>
<keyword evidence="2" id="KW-1185">Reference proteome</keyword>
<dbReference type="CDD" id="cd00229">
    <property type="entry name" value="SGNH_hydrolase"/>
    <property type="match status" value="1"/>
</dbReference>
<evidence type="ECO:0000313" key="1">
    <source>
        <dbReference type="EMBL" id="CAH0392108.1"/>
    </source>
</evidence>
<protein>
    <recommendedName>
        <fullName evidence="3">SGNH hydrolase-type esterase domain-containing protein</fullName>
    </recommendedName>
</protein>
<organism evidence="1 2">
    <name type="scientific">Bemisia tabaci</name>
    <name type="common">Sweetpotato whitefly</name>
    <name type="synonym">Aleurodes tabaci</name>
    <dbReference type="NCBI Taxonomy" id="7038"/>
    <lineage>
        <taxon>Eukaryota</taxon>
        <taxon>Metazoa</taxon>
        <taxon>Ecdysozoa</taxon>
        <taxon>Arthropoda</taxon>
        <taxon>Hexapoda</taxon>
        <taxon>Insecta</taxon>
        <taxon>Pterygota</taxon>
        <taxon>Neoptera</taxon>
        <taxon>Paraneoptera</taxon>
        <taxon>Hemiptera</taxon>
        <taxon>Sternorrhyncha</taxon>
        <taxon>Aleyrodoidea</taxon>
        <taxon>Aleyrodidae</taxon>
        <taxon>Aleyrodinae</taxon>
        <taxon>Bemisia</taxon>
    </lineage>
</organism>
<name>A0A9P0F4R7_BEMTA</name>